<accession>A0A095VDX2</accession>
<reference evidence="1" key="1">
    <citation type="submission" date="2014-12" db="EMBL/GenBank/DDBJ databases">
        <title>The draft genome of the Tatumella morbirosei type strain, LMG23360T isolated from pineapple rot.</title>
        <authorList>
            <person name="Smits T.H."/>
            <person name="Palmer M."/>
            <person name="Venter S.N."/>
            <person name="Duffy B."/>
            <person name="Steenkamp E.T."/>
            <person name="Chan W.Y."/>
            <person name="Coutinho T.A."/>
            <person name="Coetzee M.P."/>
            <person name="De Maayer P."/>
        </authorList>
    </citation>
    <scope>NUCLEOTIDE SEQUENCE [LARGE SCALE GENOMIC DNA]</scope>
    <source>
        <strain evidence="1">LMG 23360</strain>
    </source>
</reference>
<dbReference type="RefSeq" id="WP_038020882.1">
    <property type="nucleotide sequence ID" value="NZ_JPKR02000003.1"/>
</dbReference>
<dbReference type="EMBL" id="JPKR02000003">
    <property type="protein sequence ID" value="KGD72895.1"/>
    <property type="molecule type" value="Genomic_DNA"/>
</dbReference>
<dbReference type="AlphaFoldDB" id="A0A095VDX2"/>
<comment type="caution">
    <text evidence="1">The sequence shown here is derived from an EMBL/GenBank/DDBJ whole genome shotgun (WGS) entry which is preliminary data.</text>
</comment>
<organism evidence="1 2">
    <name type="scientific">Tatumella morbirosei</name>
    <dbReference type="NCBI Taxonomy" id="642227"/>
    <lineage>
        <taxon>Bacteria</taxon>
        <taxon>Pseudomonadati</taxon>
        <taxon>Pseudomonadota</taxon>
        <taxon>Gammaproteobacteria</taxon>
        <taxon>Enterobacterales</taxon>
        <taxon>Erwiniaceae</taxon>
        <taxon>Tatumella</taxon>
    </lineage>
</organism>
<dbReference type="STRING" id="642227.HA49_11795"/>
<dbReference type="Proteomes" id="UP000029577">
    <property type="component" value="Unassembled WGS sequence"/>
</dbReference>
<evidence type="ECO:0000313" key="1">
    <source>
        <dbReference type="EMBL" id="KGD72895.1"/>
    </source>
</evidence>
<name>A0A095VDX2_9GAMM</name>
<sequence length="497" mass="53546">MKKANVALGVVIALGVVWTGASWFTGKQVESNIDQMIDQANQMIAKNYPGSHLQLSKQNYQRHIFSSDLQLVLQGSSDATADSLLPPGKSVILNETIDHGPFPLSQLKRFNLLPAAASVHSELVNNDTLKGLFDLSGGQSPVTADTRLGYSKSTDTRLNILPLHYADDTGKVTSQPSVIDIAADGEQNHITFNAVIGNLLLNFTNDQKLPVEMALNGLNFSGDTHLTAEGLRLGSQKMTLTSLDTKVNAQPAVSLKGATIDTTFDDKQGKTDGKLSYNVDDLQLKQQSLGSAALSVTLSNFDTLSVKQFYDNYNQVVKQNLAEVASGSQQDPQQMQQSVNAAILQNLPLLLKGAPVISVDSLTLKNSKGESSFSLKADFNDPSTVTTAPQSLGQVADSYMKDLNATLSINMPMAQQLVSVIAQTQGYSAEDAQKSAEQQIKGLAAMGQMFRLTKVNDQDIVSEVHYAQGDVSVNGDKIPLDQFIQQYIPLLQGEGTQ</sequence>
<keyword evidence="2" id="KW-1185">Reference proteome</keyword>
<evidence type="ECO:0008006" key="3">
    <source>
        <dbReference type="Google" id="ProtNLM"/>
    </source>
</evidence>
<proteinExistence type="predicted"/>
<dbReference type="Pfam" id="PF06097">
    <property type="entry name" value="DUF945"/>
    <property type="match status" value="1"/>
</dbReference>
<evidence type="ECO:0000313" key="2">
    <source>
        <dbReference type="Proteomes" id="UP000029577"/>
    </source>
</evidence>
<protein>
    <recommendedName>
        <fullName evidence="3">GTP-binding protein YdgA</fullName>
    </recommendedName>
</protein>
<dbReference type="InterPro" id="IPR010352">
    <property type="entry name" value="DUF945"/>
</dbReference>
<dbReference type="eggNOG" id="COG5339">
    <property type="taxonomic scope" value="Bacteria"/>
</dbReference>
<gene>
    <name evidence="1" type="ORF">HA49_11795</name>
</gene>